<proteinExistence type="predicted"/>
<evidence type="ECO:0000256" key="6">
    <source>
        <dbReference type="ARBA" id="ARBA00023157"/>
    </source>
</evidence>
<dbReference type="Gene3D" id="2.90.10.30">
    <property type="match status" value="1"/>
</dbReference>
<accession>A0A2I0B912</accession>
<evidence type="ECO:0000256" key="4">
    <source>
        <dbReference type="ARBA" id="ARBA00022989"/>
    </source>
</evidence>
<evidence type="ECO:0000256" key="2">
    <source>
        <dbReference type="ARBA" id="ARBA00022692"/>
    </source>
</evidence>
<evidence type="ECO:0000256" key="3">
    <source>
        <dbReference type="ARBA" id="ARBA00022729"/>
    </source>
</evidence>
<dbReference type="GO" id="GO:0048544">
    <property type="term" value="P:recognition of pollen"/>
    <property type="evidence" value="ECO:0007669"/>
    <property type="project" value="InterPro"/>
</dbReference>
<dbReference type="EMBL" id="KZ451905">
    <property type="protein sequence ID" value="PKA64295.1"/>
    <property type="molecule type" value="Genomic_DNA"/>
</dbReference>
<dbReference type="PANTHER" id="PTHR47974:SF9">
    <property type="entry name" value="RECEPTOR-LIKE SERINE_THREONINE-PROTEIN KINASE"/>
    <property type="match status" value="1"/>
</dbReference>
<feature type="transmembrane region" description="Helical" evidence="7">
    <location>
        <begin position="465"/>
        <end position="486"/>
    </location>
</feature>
<dbReference type="Pfam" id="PF00024">
    <property type="entry name" value="PAN_1"/>
    <property type="match status" value="1"/>
</dbReference>
<evidence type="ECO:0000256" key="5">
    <source>
        <dbReference type="ARBA" id="ARBA00023136"/>
    </source>
</evidence>
<dbReference type="InterPro" id="IPR000858">
    <property type="entry name" value="S_locus_glycoprot_dom"/>
</dbReference>
<dbReference type="PROSITE" id="PS50948">
    <property type="entry name" value="PAN"/>
    <property type="match status" value="1"/>
</dbReference>
<dbReference type="InterPro" id="IPR003609">
    <property type="entry name" value="Pan_app"/>
</dbReference>
<dbReference type="GO" id="GO:0016020">
    <property type="term" value="C:membrane"/>
    <property type="evidence" value="ECO:0007669"/>
    <property type="project" value="UniProtKB-SubCell"/>
</dbReference>
<evidence type="ECO:0000256" key="1">
    <source>
        <dbReference type="ARBA" id="ARBA00004167"/>
    </source>
</evidence>
<keyword evidence="2 7" id="KW-0812">Transmembrane</keyword>
<dbReference type="PANTHER" id="PTHR47974">
    <property type="entry name" value="OS07G0415500 PROTEIN"/>
    <property type="match status" value="1"/>
</dbReference>
<keyword evidence="4 7" id="KW-1133">Transmembrane helix</keyword>
<reference evidence="9 10" key="1">
    <citation type="journal article" date="2017" name="Nature">
        <title>The Apostasia genome and the evolution of orchids.</title>
        <authorList>
            <person name="Zhang G.Q."/>
            <person name="Liu K.W."/>
            <person name="Li Z."/>
            <person name="Lohaus R."/>
            <person name="Hsiao Y.Y."/>
            <person name="Niu S.C."/>
            <person name="Wang J.Y."/>
            <person name="Lin Y.C."/>
            <person name="Xu Q."/>
            <person name="Chen L.J."/>
            <person name="Yoshida K."/>
            <person name="Fujiwara S."/>
            <person name="Wang Z.W."/>
            <person name="Zhang Y.Q."/>
            <person name="Mitsuda N."/>
            <person name="Wang M."/>
            <person name="Liu G.H."/>
            <person name="Pecoraro L."/>
            <person name="Huang H.X."/>
            <person name="Xiao X.J."/>
            <person name="Lin M."/>
            <person name="Wu X.Y."/>
            <person name="Wu W.L."/>
            <person name="Chen Y.Y."/>
            <person name="Chang S.B."/>
            <person name="Sakamoto S."/>
            <person name="Ohme-Takagi M."/>
            <person name="Yagi M."/>
            <person name="Zeng S.J."/>
            <person name="Shen C.Y."/>
            <person name="Yeh C.M."/>
            <person name="Luo Y.B."/>
            <person name="Tsai W.C."/>
            <person name="Van de Peer Y."/>
            <person name="Liu Z.J."/>
        </authorList>
    </citation>
    <scope>NUCLEOTIDE SEQUENCE [LARGE SCALE GENOMIC DNA]</scope>
    <source>
        <strain evidence="10">cv. Shenzhen</strain>
        <tissue evidence="9">Stem</tissue>
    </source>
</reference>
<evidence type="ECO:0000313" key="10">
    <source>
        <dbReference type="Proteomes" id="UP000236161"/>
    </source>
</evidence>
<dbReference type="Pfam" id="PF00954">
    <property type="entry name" value="S_locus_glycop"/>
    <property type="match status" value="1"/>
</dbReference>
<dbReference type="SMART" id="SM00473">
    <property type="entry name" value="PAN_AP"/>
    <property type="match status" value="1"/>
</dbReference>
<dbReference type="SMART" id="SM00108">
    <property type="entry name" value="B_lectin"/>
    <property type="match status" value="1"/>
</dbReference>
<dbReference type="GO" id="GO:0051707">
    <property type="term" value="P:response to other organism"/>
    <property type="evidence" value="ECO:0007669"/>
    <property type="project" value="UniProtKB-ARBA"/>
</dbReference>
<dbReference type="Pfam" id="PF01453">
    <property type="entry name" value="B_lectin"/>
    <property type="match status" value="1"/>
</dbReference>
<dbReference type="InterPro" id="IPR001480">
    <property type="entry name" value="Bulb-type_lectin_dom"/>
</dbReference>
<dbReference type="Proteomes" id="UP000236161">
    <property type="component" value="Unassembled WGS sequence"/>
</dbReference>
<evidence type="ECO:0000313" key="9">
    <source>
        <dbReference type="EMBL" id="PKA64295.1"/>
    </source>
</evidence>
<protein>
    <submittedName>
        <fullName evidence="9">PAN domain-containing protein</fullName>
    </submittedName>
</protein>
<keyword evidence="5 7" id="KW-0472">Membrane</keyword>
<dbReference type="AlphaFoldDB" id="A0A2I0B912"/>
<keyword evidence="3" id="KW-0732">Signal</keyword>
<dbReference type="InterPro" id="IPR036426">
    <property type="entry name" value="Bulb-type_lectin_dom_sf"/>
</dbReference>
<feature type="domain" description="Apple" evidence="8">
    <location>
        <begin position="366"/>
        <end position="447"/>
    </location>
</feature>
<comment type="subcellular location">
    <subcellularLocation>
        <location evidence="1">Membrane</location>
        <topology evidence="1">Single-pass membrane protein</topology>
    </subcellularLocation>
</comment>
<keyword evidence="6" id="KW-1015">Disulfide bond</keyword>
<keyword evidence="10" id="KW-1185">Reference proteome</keyword>
<organism evidence="9 10">
    <name type="scientific">Apostasia shenzhenica</name>
    <dbReference type="NCBI Taxonomy" id="1088818"/>
    <lineage>
        <taxon>Eukaryota</taxon>
        <taxon>Viridiplantae</taxon>
        <taxon>Streptophyta</taxon>
        <taxon>Embryophyta</taxon>
        <taxon>Tracheophyta</taxon>
        <taxon>Spermatophyta</taxon>
        <taxon>Magnoliopsida</taxon>
        <taxon>Liliopsida</taxon>
        <taxon>Asparagales</taxon>
        <taxon>Orchidaceae</taxon>
        <taxon>Apostasioideae</taxon>
        <taxon>Apostasia</taxon>
    </lineage>
</organism>
<dbReference type="SUPFAM" id="SSF51110">
    <property type="entry name" value="alpha-D-mannose-specific plant lectins"/>
    <property type="match status" value="1"/>
</dbReference>
<name>A0A2I0B912_9ASPA</name>
<evidence type="ECO:0000259" key="8">
    <source>
        <dbReference type="PROSITE" id="PS50948"/>
    </source>
</evidence>
<dbReference type="STRING" id="1088818.A0A2I0B912"/>
<evidence type="ECO:0000256" key="7">
    <source>
        <dbReference type="SAM" id="Phobius"/>
    </source>
</evidence>
<gene>
    <name evidence="9" type="ORF">AXF42_Ash009515</name>
</gene>
<sequence length="529" mass="57551">MSSSKVRQLLRLPKTVITALFFRLFFFDLHLARSSNFDLSAMEKNNLSALLSVLTLFTALKAAAAFSSSQIGRGFSANLDQSSGPFQPLLADPSGVFSLGFLQFNSSKLDLAVVHLPSGRPTWLASPAAPAPWSSSACFSFNGSLLLSDRKTGAVVWSTTTTGGDRLRLLNSSNLQIVKLTEPISVLWQTFDFPSDTIVQGQNFTSTAVIFSSNRRFSMSLGSNYLALFMEFSQGVEKAMYWKRRALQANNQIVAGEGPIYGRVDPNGFLGLYQKEGVPVDVIPFDSFSRGITSLRRLTLEDDGNLRGYFWNGKVWVSDFSAISELCDLPSACGAYGLCQPGKQQCGCIDQDLPKGCPPPDSGYLCQSDGGFRVIRRKGIDLANKDLLISYKMKTLEDCEASCERNCSCWGAAYNNATGYCYRMNYPVHTVVGVVDERRTGYFKVRNPAAGGGGGGNKGRKTAQALLVVGMSVAAAGAGIGAYRLYWRGKRRKEARAGSSMTEVLAPGPYKNLRSGSFGSIELAYSFRK</sequence>
<dbReference type="OrthoDB" id="590879at2759"/>